<protein>
    <recommendedName>
        <fullName evidence="3">Toxin VasX N-terminal region domain-containing protein</fullName>
    </recommendedName>
</protein>
<name>A0A558BGU0_9GAMM</name>
<dbReference type="EMBL" id="VMRX01000003">
    <property type="protein sequence ID" value="TVT35725.1"/>
    <property type="molecule type" value="Genomic_DNA"/>
</dbReference>
<keyword evidence="2" id="KW-0812">Transmembrane</keyword>
<comment type="caution">
    <text evidence="4">The sequence shown here is derived from an EMBL/GenBank/DDBJ whole genome shotgun (WGS) entry which is preliminary data.</text>
</comment>
<feature type="domain" description="Toxin VasX N-terminal region" evidence="3">
    <location>
        <begin position="32"/>
        <end position="150"/>
    </location>
</feature>
<dbReference type="AlphaFoldDB" id="A0A558BGU0"/>
<reference evidence="4 5" key="1">
    <citation type="submission" date="2019-07" db="EMBL/GenBank/DDBJ databases">
        <title>The pathways for chlorine oxyanion respiration interact through the shared metabolite chlorate.</title>
        <authorList>
            <person name="Barnum T.P."/>
            <person name="Cheng Y."/>
            <person name="Hill K.A."/>
            <person name="Lucas L.N."/>
            <person name="Carlson H.K."/>
            <person name="Coates J.D."/>
        </authorList>
    </citation>
    <scope>NUCLEOTIDE SEQUENCE [LARGE SCALE GENOMIC DNA]</scope>
    <source>
        <strain evidence="4">UCB</strain>
    </source>
</reference>
<gene>
    <name evidence="4" type="ORF">FHK81_02050</name>
</gene>
<dbReference type="Proteomes" id="UP000319142">
    <property type="component" value="Unassembled WGS sequence"/>
</dbReference>
<dbReference type="RefSeq" id="WP_337957049.1">
    <property type="nucleotide sequence ID" value="NZ_VMRX01000003.1"/>
</dbReference>
<dbReference type="CDD" id="cd20708">
    <property type="entry name" value="MIX_IV"/>
    <property type="match status" value="1"/>
</dbReference>
<dbReference type="Pfam" id="PF20249">
    <property type="entry name" value="VasX_N"/>
    <property type="match status" value="1"/>
</dbReference>
<sequence>MVRKARPADDRESSDLLCWEQSGTPANEPESCPLLQSVVLLPLRYGRVEVTPAGTDSGYPYQLTSRPLGYRLLREGYLYVLDADIGELHEYMHEAGELSGHNEGKLEYPKAHTLYVAFSDIAWTDRKKAQVLDDPEERNALLQKIDLATASPSSGGKHLLTPAQAKLWVAEFAEESIEQAPEGAHSQESEPYYWEGQPYFHKTRFGKLIKQQEIDDPSNCLCLVVKDDVGVMLDLAHHQDEVVGWIAEWAESGDTERDYMLGAYIESLTTLSDEVLAGAAASTGNEQLKALYGSTTESQRQTIYDYVQVRNEYRGPHPMGTEDYLREHHGDNPLVKSQLAMIDSLGPEKFETHRDAINQLNLRNFHLLNGASLGQRGINDLIDRPKMDTFMAAQRVKLSSWQALLKDITYDRVFLLTDARYHAATWYFDPEAESQVEAALDLQYACLKDICRSDYAAKQVLDWIEKHPQYTHPLFHTLPRVDQAADGGLVDAYANIAATGYSVVTKASEWILDIKAAETEKLPDIAKLSRDIQQKASSVGDTLNPAVSLGVARTLSKLYSGIDSQNIPPLDELFRDLPFFFKRRMLNAIDAGEAEFRVASQAEMATFRDNLTQMLALNERLEELNKAHELAKQTHGHRSDKARSLNSQFRATREEHRAVGKRVAAALSPVEEVETGLKLEPAETGRAGLTLIVAATKQQEIGSLIGHFRQGVGSAPRVNLMGDGLGVLVATVQFATLGTALADLYSADSKKQFLEDNVKRLGESFLAAAGSGFLAAQGVMDTGFAARAKSLANAWQGTALKGVHIQMGKLHVLLGGAAYLFGAISAAISTHRHWSNWQEAVRAGNPQAQTGAVLGMVGSGGLTATSAIGFGRTLGMGGSVLWAADDTARGLAWATAGRGLSGLFARMNVFGLVFTVFELGGTWLYNRYNLNERDKWLLSTPWSREPARIHNGSLADYDSALAGLGSSVTLEPGANDDQLVLNCHSLPARALEESPESAPRYRVWLSAWRVHPARTNRFFLTAEAWEHCTYEILTSLEIIEKAGFMQLVFTRPQPQRSKDRVLSRELALLVKVETLQPEGHYAESVYLLKAGPNSGYPIVPVQESPKGEIVWRRVTDPLMDMDIYI</sequence>
<organism evidence="4 5">
    <name type="scientific">Marinobacter vinifirmus</name>
    <dbReference type="NCBI Taxonomy" id="355591"/>
    <lineage>
        <taxon>Bacteria</taxon>
        <taxon>Pseudomonadati</taxon>
        <taxon>Pseudomonadota</taxon>
        <taxon>Gammaproteobacteria</taxon>
        <taxon>Pseudomonadales</taxon>
        <taxon>Marinobacteraceae</taxon>
        <taxon>Marinobacter</taxon>
    </lineage>
</organism>
<evidence type="ECO:0000259" key="3">
    <source>
        <dbReference type="Pfam" id="PF20249"/>
    </source>
</evidence>
<accession>A0A558BGU0</accession>
<evidence type="ECO:0000313" key="5">
    <source>
        <dbReference type="Proteomes" id="UP000319142"/>
    </source>
</evidence>
<keyword evidence="2" id="KW-0472">Membrane</keyword>
<dbReference type="InterPro" id="IPR046864">
    <property type="entry name" value="VasX_N"/>
</dbReference>
<feature type="transmembrane region" description="Helical" evidence="2">
    <location>
        <begin position="903"/>
        <end position="925"/>
    </location>
</feature>
<proteinExistence type="predicted"/>
<evidence type="ECO:0000256" key="1">
    <source>
        <dbReference type="SAM" id="Coils"/>
    </source>
</evidence>
<keyword evidence="1" id="KW-0175">Coiled coil</keyword>
<keyword evidence="2" id="KW-1133">Transmembrane helix</keyword>
<evidence type="ECO:0000313" key="4">
    <source>
        <dbReference type="EMBL" id="TVT35725.1"/>
    </source>
</evidence>
<feature type="transmembrane region" description="Helical" evidence="2">
    <location>
        <begin position="810"/>
        <end position="828"/>
    </location>
</feature>
<evidence type="ECO:0000256" key="2">
    <source>
        <dbReference type="SAM" id="Phobius"/>
    </source>
</evidence>
<feature type="coiled-coil region" evidence="1">
    <location>
        <begin position="604"/>
        <end position="634"/>
    </location>
</feature>